<accession>A0A4Q2KDD2</accession>
<keyword evidence="1" id="KW-0378">Hydrolase</keyword>
<dbReference type="Pfam" id="PF03629">
    <property type="entry name" value="SASA"/>
    <property type="match status" value="1"/>
</dbReference>
<dbReference type="GO" id="GO:0001681">
    <property type="term" value="F:sialate O-acetylesterase activity"/>
    <property type="evidence" value="ECO:0007669"/>
    <property type="project" value="InterPro"/>
</dbReference>
<gene>
    <name evidence="3" type="ORF">ESZ91_06465</name>
</gene>
<dbReference type="AlphaFoldDB" id="A0A4Q2KDD2"/>
<evidence type="ECO:0000313" key="4">
    <source>
        <dbReference type="Proteomes" id="UP000291269"/>
    </source>
</evidence>
<dbReference type="Gene3D" id="3.40.50.1110">
    <property type="entry name" value="SGNH hydrolase"/>
    <property type="match status" value="1"/>
</dbReference>
<comment type="caution">
    <text evidence="3">The sequence shown here is derived from an EMBL/GenBank/DDBJ whole genome shotgun (WGS) entry which is preliminary data.</text>
</comment>
<evidence type="ECO:0000259" key="2">
    <source>
        <dbReference type="Pfam" id="PF03629"/>
    </source>
</evidence>
<dbReference type="EMBL" id="SDOZ01000002">
    <property type="protein sequence ID" value="RXZ62029.1"/>
    <property type="molecule type" value="Genomic_DNA"/>
</dbReference>
<protein>
    <recommendedName>
        <fullName evidence="2">Sialate O-acetylesterase domain-containing protein</fullName>
    </recommendedName>
</protein>
<evidence type="ECO:0000256" key="1">
    <source>
        <dbReference type="ARBA" id="ARBA00022801"/>
    </source>
</evidence>
<dbReference type="InterPro" id="IPR039329">
    <property type="entry name" value="SIAE"/>
</dbReference>
<sequence>MKRRAAQPTSISQAVCATAGPPCPVIFFNVTQRRRSEMENFRFARVFRSRMILQQNAETEVWGFGARGKVIVELSGKESRRAECESAADGAFRVKLQAVAGGDEPYVLRAVCGGEEIAADEIRFGDCYLLMGQSNMSYALSAAEGREEWTARARGCRISSLALSEDAPDTAKIFRPVAPLCDLRKDYEYVTERDEKFSSLSAVGVMTAVRLYEKTRIPVGFVDTSMGGLSVESYLPREDAEGDGELLEFLKRAGRYVSAEAYNRCGERNFTQLGGVYNEKIAPLEGLKFKAIVWYLGESSAYDYEYAQFYARELIKIVSRCRKLFGGIPFAAVQIAPEYYPYGDRYGYLYVNESISLLQEKLENYFAVPIYNAEPRWLVEDGDCYYHPIHPVNKAPVAEALVRVLSENKKFPAIGNVRREGDHFICRVNDAESGICRGPLYGFTVCGENGKYYPAEARAEGKDCIRISSPHVNKPVHMTYAFMQEQRECNARLKTGEAILPYRSERGSVRKGYYFSPPYWGLREKFVRENCFGYNVGTCRLVPCWESGKIYGAPVKIFHAGGGLKIKAKPSNADYFFFGVSPNICLSGIVNHLSDFDYLSVELSCSEEASFYGIAVRDARGEVFRFAPLEGENMADFLPLSKEPRRYCVEFKRAFAGDMSVTDCPPERRDLFVQAEFLFRCKKPCTVFLKSLDLSDEPFYASYEREKQAPARLDAQLPSRQ</sequence>
<reference evidence="3 4" key="1">
    <citation type="journal article" date="2019" name="Gut">
        <title>Antibiotics-induced monodominance of a novel gut bacterial order.</title>
        <authorList>
            <person name="Hildebrand F."/>
            <person name="Moitinho-Silva L."/>
            <person name="Blasche S."/>
            <person name="Jahn M.T."/>
            <person name="Gossmann T.I."/>
            <person name="Heuerta-Cepas J."/>
            <person name="Hercog R."/>
            <person name="Luetge M."/>
            <person name="Bahram M."/>
            <person name="Pryszlak A."/>
            <person name="Alves R.J."/>
            <person name="Waszak S.M."/>
            <person name="Zhu A."/>
            <person name="Ye L."/>
            <person name="Costea P.I."/>
            <person name="Aalvink S."/>
            <person name="Belzer C."/>
            <person name="Forslund S.K."/>
            <person name="Sunagawa S."/>
            <person name="Hentschel U."/>
            <person name="Merten C."/>
            <person name="Patil K.R."/>
            <person name="Benes V."/>
            <person name="Bork P."/>
        </authorList>
    </citation>
    <scope>NUCLEOTIDE SEQUENCE [LARGE SCALE GENOMIC DNA]</scope>
    <source>
        <strain evidence="3 4">HDS1380</strain>
    </source>
</reference>
<proteinExistence type="predicted"/>
<name>A0A4Q2KDD2_9FIRM</name>
<evidence type="ECO:0000313" key="3">
    <source>
        <dbReference type="EMBL" id="RXZ62029.1"/>
    </source>
</evidence>
<dbReference type="PANTHER" id="PTHR22901">
    <property type="entry name" value="SIALATE O-ACETYLESTERASE"/>
    <property type="match status" value="1"/>
</dbReference>
<dbReference type="InterPro" id="IPR005181">
    <property type="entry name" value="SASA"/>
</dbReference>
<dbReference type="InterPro" id="IPR036514">
    <property type="entry name" value="SGNH_hydro_sf"/>
</dbReference>
<dbReference type="SUPFAM" id="SSF52266">
    <property type="entry name" value="SGNH hydrolase"/>
    <property type="match status" value="1"/>
</dbReference>
<dbReference type="GO" id="GO:0005975">
    <property type="term" value="P:carbohydrate metabolic process"/>
    <property type="evidence" value="ECO:0007669"/>
    <property type="project" value="TreeGrafter"/>
</dbReference>
<dbReference type="PANTHER" id="PTHR22901:SF0">
    <property type="entry name" value="SIALATE O-ACETYLESTERASE"/>
    <property type="match status" value="1"/>
</dbReference>
<dbReference type="Proteomes" id="UP000291269">
    <property type="component" value="Unassembled WGS sequence"/>
</dbReference>
<dbReference type="OrthoDB" id="9795554at2"/>
<keyword evidence="4" id="KW-1185">Reference proteome</keyword>
<organism evidence="3 4">
    <name type="scientific">Candidatus Borkfalkia ceftriaxoniphila</name>
    <dbReference type="NCBI Taxonomy" id="2508949"/>
    <lineage>
        <taxon>Bacteria</taxon>
        <taxon>Bacillati</taxon>
        <taxon>Bacillota</taxon>
        <taxon>Clostridia</taxon>
        <taxon>Christensenellales</taxon>
        <taxon>Christensenellaceae</taxon>
        <taxon>Candidatus Borkfalkia</taxon>
    </lineage>
</organism>
<feature type="domain" description="Sialate O-acetylesterase" evidence="2">
    <location>
        <begin position="126"/>
        <end position="338"/>
    </location>
</feature>